<evidence type="ECO:0000313" key="3">
    <source>
        <dbReference type="Proteomes" id="UP000276215"/>
    </source>
</evidence>
<sequence>MHMVGCSFFFLFFSFLFFFLFFYIILYSGSLALVRQTQKKKKKKNTQKLYIIRLRVVGWLLWFWLLAWGIFFSLLFVSFLFFSLLTILFQTNVFGVGEGLKSSTARKGGGRVTFYSLDYFVSYGMILMNGELMICVREAKKIIMISYKCYHTTKLFNKNHHRHYHYQTPCVRYIVK</sequence>
<evidence type="ECO:0000313" key="2">
    <source>
        <dbReference type="EMBL" id="RPA94978.1"/>
    </source>
</evidence>
<organism evidence="2 3">
    <name type="scientific">Choiromyces venosus 120613-1</name>
    <dbReference type="NCBI Taxonomy" id="1336337"/>
    <lineage>
        <taxon>Eukaryota</taxon>
        <taxon>Fungi</taxon>
        <taxon>Dikarya</taxon>
        <taxon>Ascomycota</taxon>
        <taxon>Pezizomycotina</taxon>
        <taxon>Pezizomycetes</taxon>
        <taxon>Pezizales</taxon>
        <taxon>Tuberaceae</taxon>
        <taxon>Choiromyces</taxon>
    </lineage>
</organism>
<dbReference type="Proteomes" id="UP000276215">
    <property type="component" value="Unassembled WGS sequence"/>
</dbReference>
<keyword evidence="1" id="KW-0812">Transmembrane</keyword>
<accession>A0A3N4JDC8</accession>
<dbReference type="EMBL" id="ML120431">
    <property type="protein sequence ID" value="RPA94978.1"/>
    <property type="molecule type" value="Genomic_DNA"/>
</dbReference>
<keyword evidence="3" id="KW-1185">Reference proteome</keyword>
<feature type="transmembrane region" description="Helical" evidence="1">
    <location>
        <begin position="56"/>
        <end position="89"/>
    </location>
</feature>
<name>A0A3N4JDC8_9PEZI</name>
<reference evidence="2 3" key="1">
    <citation type="journal article" date="2018" name="Nat. Ecol. Evol.">
        <title>Pezizomycetes genomes reveal the molecular basis of ectomycorrhizal truffle lifestyle.</title>
        <authorList>
            <person name="Murat C."/>
            <person name="Payen T."/>
            <person name="Noel B."/>
            <person name="Kuo A."/>
            <person name="Morin E."/>
            <person name="Chen J."/>
            <person name="Kohler A."/>
            <person name="Krizsan K."/>
            <person name="Balestrini R."/>
            <person name="Da Silva C."/>
            <person name="Montanini B."/>
            <person name="Hainaut M."/>
            <person name="Levati E."/>
            <person name="Barry K.W."/>
            <person name="Belfiori B."/>
            <person name="Cichocki N."/>
            <person name="Clum A."/>
            <person name="Dockter R.B."/>
            <person name="Fauchery L."/>
            <person name="Guy J."/>
            <person name="Iotti M."/>
            <person name="Le Tacon F."/>
            <person name="Lindquist E.A."/>
            <person name="Lipzen A."/>
            <person name="Malagnac F."/>
            <person name="Mello A."/>
            <person name="Molinier V."/>
            <person name="Miyauchi S."/>
            <person name="Poulain J."/>
            <person name="Riccioni C."/>
            <person name="Rubini A."/>
            <person name="Sitrit Y."/>
            <person name="Splivallo R."/>
            <person name="Traeger S."/>
            <person name="Wang M."/>
            <person name="Zifcakova L."/>
            <person name="Wipf D."/>
            <person name="Zambonelli A."/>
            <person name="Paolocci F."/>
            <person name="Nowrousian M."/>
            <person name="Ottonello S."/>
            <person name="Baldrian P."/>
            <person name="Spatafora J.W."/>
            <person name="Henrissat B."/>
            <person name="Nagy L.G."/>
            <person name="Aury J.M."/>
            <person name="Wincker P."/>
            <person name="Grigoriev I.V."/>
            <person name="Bonfante P."/>
            <person name="Martin F.M."/>
        </authorList>
    </citation>
    <scope>NUCLEOTIDE SEQUENCE [LARGE SCALE GENOMIC DNA]</scope>
    <source>
        <strain evidence="2 3">120613-1</strain>
    </source>
</reference>
<proteinExistence type="predicted"/>
<keyword evidence="1" id="KW-1133">Transmembrane helix</keyword>
<keyword evidence="1" id="KW-0472">Membrane</keyword>
<feature type="transmembrane region" description="Helical" evidence="1">
    <location>
        <begin position="12"/>
        <end position="35"/>
    </location>
</feature>
<protein>
    <submittedName>
        <fullName evidence="2">Uncharacterized protein</fullName>
    </submittedName>
</protein>
<dbReference type="AlphaFoldDB" id="A0A3N4JDC8"/>
<evidence type="ECO:0000256" key="1">
    <source>
        <dbReference type="SAM" id="Phobius"/>
    </source>
</evidence>
<gene>
    <name evidence="2" type="ORF">L873DRAFT_1382909</name>
</gene>